<dbReference type="OrthoDB" id="9770103at2"/>
<evidence type="ECO:0000313" key="3">
    <source>
        <dbReference type="Proteomes" id="UP000256562"/>
    </source>
</evidence>
<dbReference type="EMBL" id="QKXQ01000299">
    <property type="protein sequence ID" value="REH95417.1"/>
    <property type="molecule type" value="Genomic_DNA"/>
</dbReference>
<evidence type="ECO:0000313" key="2">
    <source>
        <dbReference type="EMBL" id="REH95417.1"/>
    </source>
</evidence>
<accession>A0A3E0IPM1</accession>
<dbReference type="SUPFAM" id="SSF54184">
    <property type="entry name" value="Penicillin-binding protein 2x (pbp-2x), c-terminal domain"/>
    <property type="match status" value="1"/>
</dbReference>
<dbReference type="PROSITE" id="PS51178">
    <property type="entry name" value="PASTA"/>
    <property type="match status" value="1"/>
</dbReference>
<comment type="caution">
    <text evidence="2">The sequence shown here is derived from an EMBL/GenBank/DDBJ whole genome shotgun (WGS) entry which is preliminary data.</text>
</comment>
<protein>
    <submittedName>
        <fullName evidence="2">Penicillin-binding protein</fullName>
    </submittedName>
</protein>
<dbReference type="Proteomes" id="UP000256562">
    <property type="component" value="Unassembled WGS sequence"/>
</dbReference>
<proteinExistence type="predicted"/>
<dbReference type="RefSeq" id="WP_116094334.1">
    <property type="nucleotide sequence ID" value="NZ_QKXQ01000299.1"/>
</dbReference>
<organism evidence="2 3">
    <name type="scientific">Staphylococcus felis</name>
    <dbReference type="NCBI Taxonomy" id="46127"/>
    <lineage>
        <taxon>Bacteria</taxon>
        <taxon>Bacillati</taxon>
        <taxon>Bacillota</taxon>
        <taxon>Bacilli</taxon>
        <taxon>Bacillales</taxon>
        <taxon>Staphylococcaceae</taxon>
        <taxon>Staphylococcus</taxon>
    </lineage>
</organism>
<dbReference type="InterPro" id="IPR005543">
    <property type="entry name" value="PASTA_dom"/>
</dbReference>
<feature type="domain" description="PASTA" evidence="1">
    <location>
        <begin position="8"/>
        <end position="67"/>
    </location>
</feature>
<reference evidence="2 3" key="1">
    <citation type="journal article" date="2018" name="Vet. Microbiol.">
        <title>Characterisation of Staphylococcus felis isolated from cats using whole genome sequencing.</title>
        <authorList>
            <person name="Worthing K."/>
            <person name="Pang S."/>
            <person name="Trott D.J."/>
            <person name="Abraham S."/>
            <person name="Coombs G.W."/>
            <person name="Jordan D."/>
            <person name="McIntyre L."/>
            <person name="Davies M.R."/>
            <person name="Norris J."/>
        </authorList>
    </citation>
    <scope>NUCLEOTIDE SEQUENCE [LARGE SCALE GENOMIC DNA]</scope>
    <source>
        <strain evidence="2 3">F9</strain>
    </source>
</reference>
<feature type="non-terminal residue" evidence="2">
    <location>
        <position position="1"/>
    </location>
</feature>
<dbReference type="CDD" id="cd06575">
    <property type="entry name" value="PASTA_Pbp2x-like_2"/>
    <property type="match status" value="1"/>
</dbReference>
<name>A0A3E0IPM1_9STAP</name>
<sequence>NSNVLLLTNGDLTMPDMTGWTRDDIVAFESLTNIKVEVEGNGFVKSQSVTSQTAIDKKTKVQVKLDSENTNSS</sequence>
<evidence type="ECO:0000259" key="1">
    <source>
        <dbReference type="PROSITE" id="PS51178"/>
    </source>
</evidence>
<dbReference type="SMART" id="SM00740">
    <property type="entry name" value="PASTA"/>
    <property type="match status" value="1"/>
</dbReference>
<dbReference type="AlphaFoldDB" id="A0A3E0IPM1"/>
<dbReference type="Pfam" id="PF03793">
    <property type="entry name" value="PASTA"/>
    <property type="match status" value="1"/>
</dbReference>
<gene>
    <name evidence="2" type="ORF">DOS83_06400</name>
</gene>